<sequence length="53" mass="5822">MITSFEALFDISLAVASAALTVAVFAILVELVAMVRQRAMVLLQRPQDSVRMQ</sequence>
<evidence type="ECO:0000313" key="2">
    <source>
        <dbReference type="EMBL" id="OXC73514.1"/>
    </source>
</evidence>
<dbReference type="RefSeq" id="WP_179258533.1">
    <property type="nucleotide sequence ID" value="NZ_MTHB01000246.1"/>
</dbReference>
<dbReference type="Proteomes" id="UP000214720">
    <property type="component" value="Unassembled WGS sequence"/>
</dbReference>
<keyword evidence="1" id="KW-0812">Transmembrane</keyword>
<comment type="caution">
    <text evidence="2">The sequence shown here is derived from an EMBL/GenBank/DDBJ whole genome shotgun (WGS) entry which is preliminary data.</text>
</comment>
<keyword evidence="1" id="KW-1133">Transmembrane helix</keyword>
<feature type="transmembrane region" description="Helical" evidence="1">
    <location>
        <begin position="12"/>
        <end position="35"/>
    </location>
</feature>
<evidence type="ECO:0000256" key="1">
    <source>
        <dbReference type="SAM" id="Phobius"/>
    </source>
</evidence>
<reference evidence="3" key="1">
    <citation type="submission" date="2017-01" db="EMBL/GenBank/DDBJ databases">
        <title>Genome Analysis of Deinococcus marmoris KOPRI26562.</title>
        <authorList>
            <person name="Kim J.H."/>
            <person name="Oh H.-M."/>
        </authorList>
    </citation>
    <scope>NUCLEOTIDE SEQUENCE [LARGE SCALE GENOMIC DNA]</scope>
    <source>
        <strain evidence="3">PAMC 26633</strain>
    </source>
</reference>
<keyword evidence="1" id="KW-0472">Membrane</keyword>
<gene>
    <name evidence="2" type="ORF">BSU04_35580</name>
</gene>
<dbReference type="AlphaFoldDB" id="A0A226WQQ2"/>
<dbReference type="EMBL" id="MTHB01000246">
    <property type="protein sequence ID" value="OXC73514.1"/>
    <property type="molecule type" value="Genomic_DNA"/>
</dbReference>
<accession>A0A226WQQ2</accession>
<protein>
    <submittedName>
        <fullName evidence="2">Uncharacterized protein</fullName>
    </submittedName>
</protein>
<evidence type="ECO:0000313" key="3">
    <source>
        <dbReference type="Proteomes" id="UP000214720"/>
    </source>
</evidence>
<proteinExistence type="predicted"/>
<name>A0A226WQQ2_CABSO</name>
<organism evidence="2 3">
    <name type="scientific">Caballeronia sordidicola</name>
    <name type="common">Burkholderia sordidicola</name>
    <dbReference type="NCBI Taxonomy" id="196367"/>
    <lineage>
        <taxon>Bacteria</taxon>
        <taxon>Pseudomonadati</taxon>
        <taxon>Pseudomonadota</taxon>
        <taxon>Betaproteobacteria</taxon>
        <taxon>Burkholderiales</taxon>
        <taxon>Burkholderiaceae</taxon>
        <taxon>Caballeronia</taxon>
    </lineage>
</organism>